<dbReference type="EMBL" id="QOUX01000027">
    <property type="protein sequence ID" value="RXJ02023.1"/>
    <property type="molecule type" value="Genomic_DNA"/>
</dbReference>
<sequence length="99" mass="10625">MSNYHLCCQHRGKVVHIYEKSGKVHYGKIVDVDTEYVYIDPRVGGGPSGFRYGYPGYGGYGHKGYGAYGAGYGYGGNPYFVPVALAAVGGLALGAAFFW</sequence>
<gene>
    <name evidence="2" type="ORF">DS745_07980</name>
</gene>
<feature type="transmembrane region" description="Helical" evidence="1">
    <location>
        <begin position="79"/>
        <end position="98"/>
    </location>
</feature>
<keyword evidence="1" id="KW-0472">Membrane</keyword>
<evidence type="ECO:0000256" key="1">
    <source>
        <dbReference type="SAM" id="Phobius"/>
    </source>
</evidence>
<keyword evidence="1" id="KW-0812">Transmembrane</keyword>
<organism evidence="2 3">
    <name type="scientific">Anaerobacillus alkaliphilus</name>
    <dbReference type="NCBI Taxonomy" id="1548597"/>
    <lineage>
        <taxon>Bacteria</taxon>
        <taxon>Bacillati</taxon>
        <taxon>Bacillota</taxon>
        <taxon>Bacilli</taxon>
        <taxon>Bacillales</taxon>
        <taxon>Bacillaceae</taxon>
        <taxon>Anaerobacillus</taxon>
    </lineage>
</organism>
<proteinExistence type="predicted"/>
<reference evidence="2 3" key="1">
    <citation type="journal article" date="2019" name="Int. J. Syst. Evol. Microbiol.">
        <title>Anaerobacillus alkaliphilus sp. nov., a novel alkaliphilic and moderately halophilic bacterium.</title>
        <authorList>
            <person name="Borsodi A.K."/>
            <person name="Aszalos J.M."/>
            <person name="Bihari P."/>
            <person name="Nagy I."/>
            <person name="Schumann P."/>
            <person name="Sproer C."/>
            <person name="Kovacs A.L."/>
            <person name="Boka K."/>
            <person name="Dobosy P."/>
            <person name="Ovari M."/>
            <person name="Szili-Kovacs T."/>
            <person name="Toth E."/>
        </authorList>
    </citation>
    <scope>NUCLEOTIDE SEQUENCE [LARGE SCALE GENOMIC DNA]</scope>
    <source>
        <strain evidence="2 3">B16-10</strain>
    </source>
</reference>
<dbReference type="OrthoDB" id="2991597at2"/>
<protein>
    <submittedName>
        <fullName evidence="2">Uncharacterized protein</fullName>
    </submittedName>
</protein>
<accession>A0A4Q0VVC8</accession>
<dbReference type="Proteomes" id="UP000290649">
    <property type="component" value="Unassembled WGS sequence"/>
</dbReference>
<name>A0A4Q0VVC8_9BACI</name>
<dbReference type="RefSeq" id="WP_129077738.1">
    <property type="nucleotide sequence ID" value="NZ_QOUX01000027.1"/>
</dbReference>
<evidence type="ECO:0000313" key="2">
    <source>
        <dbReference type="EMBL" id="RXJ02023.1"/>
    </source>
</evidence>
<keyword evidence="1" id="KW-1133">Transmembrane helix</keyword>
<keyword evidence="3" id="KW-1185">Reference proteome</keyword>
<comment type="caution">
    <text evidence="2">The sequence shown here is derived from an EMBL/GenBank/DDBJ whole genome shotgun (WGS) entry which is preliminary data.</text>
</comment>
<evidence type="ECO:0000313" key="3">
    <source>
        <dbReference type="Proteomes" id="UP000290649"/>
    </source>
</evidence>
<dbReference type="AlphaFoldDB" id="A0A4Q0VVC8"/>